<keyword evidence="10" id="KW-1185">Reference proteome</keyword>
<name>A0A6L8UXC3_9BACL</name>
<dbReference type="InterPro" id="IPR000515">
    <property type="entry name" value="MetI-like"/>
</dbReference>
<evidence type="ECO:0000256" key="1">
    <source>
        <dbReference type="ARBA" id="ARBA00004651"/>
    </source>
</evidence>
<evidence type="ECO:0000256" key="3">
    <source>
        <dbReference type="ARBA" id="ARBA00022475"/>
    </source>
</evidence>
<dbReference type="PANTHER" id="PTHR43744">
    <property type="entry name" value="ABC TRANSPORTER PERMEASE PROTEIN MG189-RELATED-RELATED"/>
    <property type="match status" value="1"/>
</dbReference>
<sequence>MKSSGGHINAIPKPVNAVFHLVFILISLTCIIPLILVAVVSITDEKSVAANGYRFIPDYISLEAYRYLWQQGNVILHAYGVTLFVTVVGTMMSLLITAMFAYPLSRKDFAYRKLFAFLVVFTLLFHGGMVSWYLVTTQILHLKNNIWALIVPYLFNGWYVMILRTYFATTIPDAIVESAKIDGAGEYRIFFSIILRLSLPGLATVGLFSAIVYWNDWWLPLMLIHDDKIMNMQYLMYKAQSMSDFLSSANAQNYGATMGIAPPSLTLRMALAVIGIGPIVLAYPFFQKYFVQGLTIGAVKG</sequence>
<comment type="subcellular location">
    <subcellularLocation>
        <location evidence="1 7">Cell membrane</location>
        <topology evidence="1 7">Multi-pass membrane protein</topology>
    </subcellularLocation>
</comment>
<evidence type="ECO:0000259" key="8">
    <source>
        <dbReference type="PROSITE" id="PS50928"/>
    </source>
</evidence>
<dbReference type="GO" id="GO:0055085">
    <property type="term" value="P:transmembrane transport"/>
    <property type="evidence" value="ECO:0007669"/>
    <property type="project" value="InterPro"/>
</dbReference>
<feature type="transmembrane region" description="Helical" evidence="7">
    <location>
        <begin position="21"/>
        <end position="42"/>
    </location>
</feature>
<dbReference type="Proteomes" id="UP000481087">
    <property type="component" value="Unassembled WGS sequence"/>
</dbReference>
<feature type="transmembrane region" description="Helical" evidence="7">
    <location>
        <begin position="114"/>
        <end position="134"/>
    </location>
</feature>
<dbReference type="AlphaFoldDB" id="A0A6L8UXC3"/>
<keyword evidence="2 7" id="KW-0813">Transport</keyword>
<dbReference type="RefSeq" id="WP_161406228.1">
    <property type="nucleotide sequence ID" value="NZ_WTUZ01000010.1"/>
</dbReference>
<dbReference type="CDD" id="cd06261">
    <property type="entry name" value="TM_PBP2"/>
    <property type="match status" value="1"/>
</dbReference>
<protein>
    <submittedName>
        <fullName evidence="9">ABC transporter permease subunit</fullName>
    </submittedName>
</protein>
<gene>
    <name evidence="9" type="ORF">GQF01_07865</name>
</gene>
<dbReference type="EMBL" id="WTUZ01000010">
    <property type="protein sequence ID" value="MZQ82052.1"/>
    <property type="molecule type" value="Genomic_DNA"/>
</dbReference>
<dbReference type="PROSITE" id="PS50928">
    <property type="entry name" value="ABC_TM1"/>
    <property type="match status" value="1"/>
</dbReference>
<dbReference type="Pfam" id="PF00528">
    <property type="entry name" value="BPD_transp_1"/>
    <property type="match status" value="1"/>
</dbReference>
<feature type="transmembrane region" description="Helical" evidence="7">
    <location>
        <begin position="76"/>
        <end position="102"/>
    </location>
</feature>
<reference evidence="9 10" key="1">
    <citation type="submission" date="2019-12" db="EMBL/GenBank/DDBJ databases">
        <title>Paenibacillus sp. nov. sp. isolated from soil.</title>
        <authorList>
            <person name="Kim J."/>
            <person name="Jeong S.E."/>
            <person name="Jung H.S."/>
            <person name="Jeon C.O."/>
        </authorList>
    </citation>
    <scope>NUCLEOTIDE SEQUENCE [LARGE SCALE GENOMIC DNA]</scope>
    <source>
        <strain evidence="9 10">5J-6</strain>
    </source>
</reference>
<evidence type="ECO:0000313" key="9">
    <source>
        <dbReference type="EMBL" id="MZQ82052.1"/>
    </source>
</evidence>
<keyword evidence="6 7" id="KW-0472">Membrane</keyword>
<feature type="domain" description="ABC transmembrane type-1" evidence="8">
    <location>
        <begin position="79"/>
        <end position="275"/>
    </location>
</feature>
<comment type="caution">
    <text evidence="9">The sequence shown here is derived from an EMBL/GenBank/DDBJ whole genome shotgun (WGS) entry which is preliminary data.</text>
</comment>
<dbReference type="Gene3D" id="1.10.3720.10">
    <property type="entry name" value="MetI-like"/>
    <property type="match status" value="1"/>
</dbReference>
<evidence type="ECO:0000256" key="5">
    <source>
        <dbReference type="ARBA" id="ARBA00022989"/>
    </source>
</evidence>
<keyword evidence="5 7" id="KW-1133">Transmembrane helix</keyword>
<evidence type="ECO:0000313" key="10">
    <source>
        <dbReference type="Proteomes" id="UP000481087"/>
    </source>
</evidence>
<organism evidence="9 10">
    <name type="scientific">Paenibacillus silvestris</name>
    <dbReference type="NCBI Taxonomy" id="2606219"/>
    <lineage>
        <taxon>Bacteria</taxon>
        <taxon>Bacillati</taxon>
        <taxon>Bacillota</taxon>
        <taxon>Bacilli</taxon>
        <taxon>Bacillales</taxon>
        <taxon>Paenibacillaceae</taxon>
        <taxon>Paenibacillus</taxon>
    </lineage>
</organism>
<comment type="similarity">
    <text evidence="7">Belongs to the binding-protein-dependent transport system permease family.</text>
</comment>
<feature type="transmembrane region" description="Helical" evidence="7">
    <location>
        <begin position="265"/>
        <end position="286"/>
    </location>
</feature>
<dbReference type="SUPFAM" id="SSF161098">
    <property type="entry name" value="MetI-like"/>
    <property type="match status" value="1"/>
</dbReference>
<evidence type="ECO:0000256" key="7">
    <source>
        <dbReference type="RuleBase" id="RU363032"/>
    </source>
</evidence>
<accession>A0A6L8UXC3</accession>
<dbReference type="InterPro" id="IPR035906">
    <property type="entry name" value="MetI-like_sf"/>
</dbReference>
<dbReference type="GO" id="GO:0005886">
    <property type="term" value="C:plasma membrane"/>
    <property type="evidence" value="ECO:0007669"/>
    <property type="project" value="UniProtKB-SubCell"/>
</dbReference>
<feature type="transmembrane region" description="Helical" evidence="7">
    <location>
        <begin position="189"/>
        <end position="214"/>
    </location>
</feature>
<keyword evidence="4 7" id="KW-0812">Transmembrane</keyword>
<evidence type="ECO:0000256" key="6">
    <source>
        <dbReference type="ARBA" id="ARBA00023136"/>
    </source>
</evidence>
<evidence type="ECO:0000256" key="4">
    <source>
        <dbReference type="ARBA" id="ARBA00022692"/>
    </source>
</evidence>
<proteinExistence type="inferred from homology"/>
<evidence type="ECO:0000256" key="2">
    <source>
        <dbReference type="ARBA" id="ARBA00022448"/>
    </source>
</evidence>
<feature type="transmembrane region" description="Helical" evidence="7">
    <location>
        <begin position="146"/>
        <end position="168"/>
    </location>
</feature>
<keyword evidence="3" id="KW-1003">Cell membrane</keyword>
<dbReference type="PANTHER" id="PTHR43744:SF9">
    <property type="entry name" value="POLYGALACTURONAN_RHAMNOGALACTURONAN TRANSPORT SYSTEM PERMEASE PROTEIN YTCP"/>
    <property type="match status" value="1"/>
</dbReference>